<evidence type="ECO:0008006" key="3">
    <source>
        <dbReference type="Google" id="ProtNLM"/>
    </source>
</evidence>
<protein>
    <recommendedName>
        <fullName evidence="3">HEPN domain-containing protein</fullName>
    </recommendedName>
</protein>
<dbReference type="Proteomes" id="UP000199556">
    <property type="component" value="Unassembled WGS sequence"/>
</dbReference>
<organism evidence="1 2">
    <name type="scientific">Ectothiorhodospira mobilis</name>
    <dbReference type="NCBI Taxonomy" id="195064"/>
    <lineage>
        <taxon>Bacteria</taxon>
        <taxon>Pseudomonadati</taxon>
        <taxon>Pseudomonadota</taxon>
        <taxon>Gammaproteobacteria</taxon>
        <taxon>Chromatiales</taxon>
        <taxon>Ectothiorhodospiraceae</taxon>
        <taxon>Ectothiorhodospira</taxon>
    </lineage>
</organism>
<dbReference type="STRING" id="195064.SAMN05421721_107129"/>
<proteinExistence type="predicted"/>
<evidence type="ECO:0000313" key="1">
    <source>
        <dbReference type="EMBL" id="SFM50395.1"/>
    </source>
</evidence>
<gene>
    <name evidence="1" type="ORF">SAMN05421721_107129</name>
</gene>
<reference evidence="1 2" key="1">
    <citation type="submission" date="2016-10" db="EMBL/GenBank/DDBJ databases">
        <authorList>
            <person name="de Groot N.N."/>
        </authorList>
    </citation>
    <scope>NUCLEOTIDE SEQUENCE [LARGE SCALE GENOMIC DNA]</scope>
    <source>
        <strain evidence="1 2">DSM 4180</strain>
    </source>
</reference>
<dbReference type="OrthoDB" id="7305014at2"/>
<evidence type="ECO:0000313" key="2">
    <source>
        <dbReference type="Proteomes" id="UP000199556"/>
    </source>
</evidence>
<sequence>MEDYRQAAVRWLQDGEYLWRANRYGGASHAFGLAAECALKHAMTNIPGGERKLPYKHLPELVGDAKKWVSGRARGGLYQLLNTSDYMHGWQIRNRYWSDCQFNSELVARHREHARRTCAAAQLGV</sequence>
<keyword evidence="2" id="KW-1185">Reference proteome</keyword>
<accession>A0A1I4RDV3</accession>
<name>A0A1I4RDV3_ECTMO</name>
<dbReference type="RefSeq" id="WP_143096371.1">
    <property type="nucleotide sequence ID" value="NZ_FOUO01000007.1"/>
</dbReference>
<dbReference type="EMBL" id="FOUO01000007">
    <property type="protein sequence ID" value="SFM50395.1"/>
    <property type="molecule type" value="Genomic_DNA"/>
</dbReference>
<dbReference type="AlphaFoldDB" id="A0A1I4RDV3"/>